<evidence type="ECO:0000313" key="10">
    <source>
        <dbReference type="Proteomes" id="UP000054248"/>
    </source>
</evidence>
<dbReference type="FunFam" id="2.40.100.10:FF:000013">
    <property type="entry name" value="Peptidyl-prolyl cis-trans isomerase"/>
    <property type="match status" value="1"/>
</dbReference>
<evidence type="ECO:0000256" key="1">
    <source>
        <dbReference type="ARBA" id="ARBA00000971"/>
    </source>
</evidence>
<reference evidence="10" key="2">
    <citation type="submission" date="2015-01" db="EMBL/GenBank/DDBJ databases">
        <title>Evolutionary Origins and Diversification of the Mycorrhizal Mutualists.</title>
        <authorList>
            <consortium name="DOE Joint Genome Institute"/>
            <consortium name="Mycorrhizal Genomics Consortium"/>
            <person name="Kohler A."/>
            <person name="Kuo A."/>
            <person name="Nagy L.G."/>
            <person name="Floudas D."/>
            <person name="Copeland A."/>
            <person name="Barry K.W."/>
            <person name="Cichocki N."/>
            <person name="Veneault-Fourrey C."/>
            <person name="LaButti K."/>
            <person name="Lindquist E.A."/>
            <person name="Lipzen A."/>
            <person name="Lundell T."/>
            <person name="Morin E."/>
            <person name="Murat C."/>
            <person name="Riley R."/>
            <person name="Ohm R."/>
            <person name="Sun H."/>
            <person name="Tunlid A."/>
            <person name="Henrissat B."/>
            <person name="Grigoriev I.V."/>
            <person name="Hibbett D.S."/>
            <person name="Martin F."/>
        </authorList>
    </citation>
    <scope>NUCLEOTIDE SEQUENCE [LARGE SCALE GENOMIC DNA]</scope>
    <source>
        <strain evidence="10">MUT 4182</strain>
    </source>
</reference>
<accession>A0A0C3L222</accession>
<dbReference type="InterPro" id="IPR024936">
    <property type="entry name" value="Cyclophilin-type_PPIase"/>
</dbReference>
<comment type="function">
    <text evidence="7">PPIases accelerate the folding of proteins. It catalyzes the cis-trans isomerization of proline imidic peptide bonds in oligopeptides.</text>
</comment>
<comment type="similarity">
    <text evidence="6">Belongs to the cyclophilin-type PPIase family. PPIase A subfamily.</text>
</comment>
<keyword evidence="4 7" id="KW-0697">Rotamase</keyword>
<feature type="domain" description="PPIase cyclophilin-type" evidence="8">
    <location>
        <begin position="13"/>
        <end position="170"/>
    </location>
</feature>
<protein>
    <recommendedName>
        <fullName evidence="3 7">Peptidyl-prolyl cis-trans isomerase</fullName>
        <shortName evidence="7">PPIase</shortName>
        <ecNumber evidence="2 7">5.2.1.8</ecNumber>
    </recommendedName>
</protein>
<dbReference type="CDD" id="cd01926">
    <property type="entry name" value="cyclophilin_ABH_like"/>
    <property type="match status" value="1"/>
</dbReference>
<evidence type="ECO:0000313" key="9">
    <source>
        <dbReference type="EMBL" id="KIO27798.1"/>
    </source>
</evidence>
<evidence type="ECO:0000256" key="4">
    <source>
        <dbReference type="ARBA" id="ARBA00023110"/>
    </source>
</evidence>
<dbReference type="GO" id="GO:0005737">
    <property type="term" value="C:cytoplasm"/>
    <property type="evidence" value="ECO:0007669"/>
    <property type="project" value="TreeGrafter"/>
</dbReference>
<dbReference type="InterPro" id="IPR029000">
    <property type="entry name" value="Cyclophilin-like_dom_sf"/>
</dbReference>
<dbReference type="EC" id="5.2.1.8" evidence="2 7"/>
<organism evidence="9 10">
    <name type="scientific">Tulasnella calospora MUT 4182</name>
    <dbReference type="NCBI Taxonomy" id="1051891"/>
    <lineage>
        <taxon>Eukaryota</taxon>
        <taxon>Fungi</taxon>
        <taxon>Dikarya</taxon>
        <taxon>Basidiomycota</taxon>
        <taxon>Agaricomycotina</taxon>
        <taxon>Agaricomycetes</taxon>
        <taxon>Cantharellales</taxon>
        <taxon>Tulasnellaceae</taxon>
        <taxon>Tulasnella</taxon>
    </lineage>
</organism>
<dbReference type="GO" id="GO:0006457">
    <property type="term" value="P:protein folding"/>
    <property type="evidence" value="ECO:0007669"/>
    <property type="project" value="InterPro"/>
</dbReference>
<dbReference type="EMBL" id="KN823003">
    <property type="protein sequence ID" value="KIO27798.1"/>
    <property type="molecule type" value="Genomic_DNA"/>
</dbReference>
<keyword evidence="5 7" id="KW-0413">Isomerase</keyword>
<dbReference type="InterPro" id="IPR002130">
    <property type="entry name" value="Cyclophilin-type_PPIase_dom"/>
</dbReference>
<name>A0A0C3L222_9AGAM</name>
<proteinExistence type="inferred from homology"/>
<sequence>MVFISHVSFSNCYFDITINGQPAGRIVFKLYDDVVPRTARNFRELCTGQNGYGYAGSGFHRVIPEFMLQGGDFTRHNGTGGRSIYGERFEDENFKLLHDRPGLLSMANAGPNTNGSQFFITTVVTGWLDRKHVVFGEVVEGYDDVVKKIESLGADSGTPRAKIVIAKSGVVE</sequence>
<evidence type="ECO:0000256" key="5">
    <source>
        <dbReference type="ARBA" id="ARBA00023235"/>
    </source>
</evidence>
<gene>
    <name evidence="9" type="ORF">M407DRAFT_22973</name>
</gene>
<dbReference type="PANTHER" id="PTHR11071:SF561">
    <property type="entry name" value="PEPTIDYL-PROLYL CIS-TRANS ISOMERASE D-RELATED"/>
    <property type="match status" value="1"/>
</dbReference>
<evidence type="ECO:0000256" key="6">
    <source>
        <dbReference type="ARBA" id="ARBA00037940"/>
    </source>
</evidence>
<dbReference type="HOGENOM" id="CLU_012062_4_3_1"/>
<evidence type="ECO:0000256" key="3">
    <source>
        <dbReference type="ARBA" id="ARBA00021047"/>
    </source>
</evidence>
<dbReference type="Pfam" id="PF00160">
    <property type="entry name" value="Pro_isomerase"/>
    <property type="match status" value="1"/>
</dbReference>
<evidence type="ECO:0000256" key="7">
    <source>
        <dbReference type="RuleBase" id="RU363019"/>
    </source>
</evidence>
<dbReference type="Proteomes" id="UP000054248">
    <property type="component" value="Unassembled WGS sequence"/>
</dbReference>
<dbReference type="PANTHER" id="PTHR11071">
    <property type="entry name" value="PEPTIDYL-PROLYL CIS-TRANS ISOMERASE"/>
    <property type="match status" value="1"/>
</dbReference>
<evidence type="ECO:0000259" key="8">
    <source>
        <dbReference type="PROSITE" id="PS50072"/>
    </source>
</evidence>
<dbReference type="SUPFAM" id="SSF50891">
    <property type="entry name" value="Cyclophilin-like"/>
    <property type="match status" value="1"/>
</dbReference>
<dbReference type="STRING" id="1051891.A0A0C3L222"/>
<dbReference type="PROSITE" id="PS50072">
    <property type="entry name" value="CSA_PPIASE_2"/>
    <property type="match status" value="1"/>
</dbReference>
<keyword evidence="10" id="KW-1185">Reference proteome</keyword>
<dbReference type="PROSITE" id="PS00170">
    <property type="entry name" value="CSA_PPIASE_1"/>
    <property type="match status" value="1"/>
</dbReference>
<evidence type="ECO:0000256" key="2">
    <source>
        <dbReference type="ARBA" id="ARBA00013194"/>
    </source>
</evidence>
<dbReference type="PRINTS" id="PR00153">
    <property type="entry name" value="CSAPPISMRASE"/>
</dbReference>
<dbReference type="InterPro" id="IPR020892">
    <property type="entry name" value="Cyclophilin-type_PPIase_CS"/>
</dbReference>
<dbReference type="OrthoDB" id="193499at2759"/>
<comment type="catalytic activity">
    <reaction evidence="1 7">
        <text>[protein]-peptidylproline (omega=180) = [protein]-peptidylproline (omega=0)</text>
        <dbReference type="Rhea" id="RHEA:16237"/>
        <dbReference type="Rhea" id="RHEA-COMP:10747"/>
        <dbReference type="Rhea" id="RHEA-COMP:10748"/>
        <dbReference type="ChEBI" id="CHEBI:83833"/>
        <dbReference type="ChEBI" id="CHEBI:83834"/>
        <dbReference type="EC" id="5.2.1.8"/>
    </reaction>
</comment>
<dbReference type="GO" id="GO:0003755">
    <property type="term" value="F:peptidyl-prolyl cis-trans isomerase activity"/>
    <property type="evidence" value="ECO:0007669"/>
    <property type="project" value="UniProtKB-UniRule"/>
</dbReference>
<reference evidence="9 10" key="1">
    <citation type="submission" date="2014-04" db="EMBL/GenBank/DDBJ databases">
        <authorList>
            <consortium name="DOE Joint Genome Institute"/>
            <person name="Kuo A."/>
            <person name="Girlanda M."/>
            <person name="Perotto S."/>
            <person name="Kohler A."/>
            <person name="Nagy L.G."/>
            <person name="Floudas D."/>
            <person name="Copeland A."/>
            <person name="Barry K.W."/>
            <person name="Cichocki N."/>
            <person name="Veneault-Fourrey C."/>
            <person name="LaButti K."/>
            <person name="Lindquist E.A."/>
            <person name="Lipzen A."/>
            <person name="Lundell T."/>
            <person name="Morin E."/>
            <person name="Murat C."/>
            <person name="Sun H."/>
            <person name="Tunlid A."/>
            <person name="Henrissat B."/>
            <person name="Grigoriev I.V."/>
            <person name="Hibbett D.S."/>
            <person name="Martin F."/>
            <person name="Nordberg H.P."/>
            <person name="Cantor M.N."/>
            <person name="Hua S.X."/>
        </authorList>
    </citation>
    <scope>NUCLEOTIDE SEQUENCE [LARGE SCALE GENOMIC DNA]</scope>
    <source>
        <strain evidence="9 10">MUT 4182</strain>
    </source>
</reference>
<dbReference type="PIRSF" id="PIRSF001467">
    <property type="entry name" value="Peptidylpro_ismrse"/>
    <property type="match status" value="1"/>
</dbReference>
<dbReference type="GO" id="GO:0016018">
    <property type="term" value="F:cyclosporin A binding"/>
    <property type="evidence" value="ECO:0007669"/>
    <property type="project" value="TreeGrafter"/>
</dbReference>
<dbReference type="Gene3D" id="2.40.100.10">
    <property type="entry name" value="Cyclophilin-like"/>
    <property type="match status" value="1"/>
</dbReference>
<dbReference type="AlphaFoldDB" id="A0A0C3L222"/>